<protein>
    <recommendedName>
        <fullName evidence="2">peptidylprolyl isomerase</fullName>
        <ecNumber evidence="2">5.2.1.8</ecNumber>
    </recommendedName>
</protein>
<proteinExistence type="predicted"/>
<keyword evidence="6" id="KW-0413">Isomerase</keyword>
<dbReference type="InterPro" id="IPR002130">
    <property type="entry name" value="Cyclophilin-type_PPIase_dom"/>
</dbReference>
<dbReference type="CDD" id="cd01927">
    <property type="entry name" value="cyclophilin_WD40"/>
    <property type="match status" value="1"/>
</dbReference>
<dbReference type="PROSITE" id="PS50072">
    <property type="entry name" value="CSA_PPIASE_2"/>
    <property type="match status" value="1"/>
</dbReference>
<dbReference type="PANTHER" id="PTHR45625">
    <property type="entry name" value="PEPTIDYL-PROLYL CIS-TRANS ISOMERASE-RELATED"/>
    <property type="match status" value="1"/>
</dbReference>
<feature type="compositionally biased region" description="Low complexity" evidence="8">
    <location>
        <begin position="92"/>
        <end position="102"/>
    </location>
</feature>
<evidence type="ECO:0000256" key="4">
    <source>
        <dbReference type="ARBA" id="ARBA00022737"/>
    </source>
</evidence>
<dbReference type="PANTHER" id="PTHR45625:SF4">
    <property type="entry name" value="PEPTIDYLPROLYL ISOMERASE DOMAIN AND WD REPEAT-CONTAINING PROTEIN 1"/>
    <property type="match status" value="1"/>
</dbReference>
<dbReference type="EC" id="5.2.1.8" evidence="2"/>
<dbReference type="InterPro" id="IPR029000">
    <property type="entry name" value="Cyclophilin-like_dom_sf"/>
</dbReference>
<feature type="repeat" description="WD" evidence="7">
    <location>
        <begin position="252"/>
        <end position="283"/>
    </location>
</feature>
<feature type="region of interest" description="Disordered" evidence="8">
    <location>
        <begin position="1"/>
        <end position="229"/>
    </location>
</feature>
<reference evidence="10" key="1">
    <citation type="submission" date="2013-10" db="EMBL/GenBank/DDBJ databases">
        <title>Genomic analysis of the causative agents of coccidiosis in chickens.</title>
        <authorList>
            <person name="Reid A.J."/>
            <person name="Blake D."/>
            <person name="Billington K."/>
            <person name="Browne H."/>
            <person name="Dunn M."/>
            <person name="Hung S."/>
            <person name="Kawahara F."/>
            <person name="Miranda-Saavedra D."/>
            <person name="Mourier T."/>
            <person name="Nagra H."/>
            <person name="Otto T.D."/>
            <person name="Rawlings N."/>
            <person name="Sanchez A."/>
            <person name="Sanders M."/>
            <person name="Subramaniam C."/>
            <person name="Tay Y."/>
            <person name="Dear P."/>
            <person name="Doerig C."/>
            <person name="Gruber A."/>
            <person name="Parkinson J."/>
            <person name="Shirley M."/>
            <person name="Wan K.L."/>
            <person name="Berriman M."/>
            <person name="Tomley F."/>
            <person name="Pain A."/>
        </authorList>
    </citation>
    <scope>NUCLEOTIDE SEQUENCE [LARGE SCALE GENOMIC DNA]</scope>
    <source>
        <strain evidence="10">Houghton</strain>
    </source>
</reference>
<gene>
    <name evidence="10" type="ORF">EBH_0024690</name>
</gene>
<evidence type="ECO:0000313" key="10">
    <source>
        <dbReference type="EMBL" id="CDJ46062.1"/>
    </source>
</evidence>
<dbReference type="InterPro" id="IPR015943">
    <property type="entry name" value="WD40/YVTN_repeat-like_dom_sf"/>
</dbReference>
<dbReference type="AlphaFoldDB" id="U6L6P5"/>
<dbReference type="Proteomes" id="UP000030750">
    <property type="component" value="Unassembled WGS sequence"/>
</dbReference>
<dbReference type="InterPro" id="IPR036322">
    <property type="entry name" value="WD40_repeat_dom_sf"/>
</dbReference>
<sequence length="863" mass="92835">MHSKGLAQPGRSPEEEALQQKDSSSSSGSSSKHSSGRSKHSSSSSSNSSSSSKDESGSRRPHDEAHSSRHHHHHHHHSSSSTHGSSSKEGKPSSSGSSSSSSARDGRATAEDTSKKHSSSSSNSSSSNSSSSNSSSSNRAAKEGSSSKVPREDKDTSSSSSSSSSSSVDKDVANGKSSSSNSSNSSNSSTSSSSQPVAAADPDLDSDSSSSDDGFGPKPIEAAAASKPKRRRLRCEGLLLQQLPSATRYSKSFMHREQITFVVASAASRFILSGSIDGHVKFWIQKEGGIEFVKHFRAHIGELYSLCISREDEGEYAACVGEDKTLRIFDVPNFDMACLVSLSFVPWACEFVSKKGAATPLVAVSDRDSPSVVVLKPLLHGAKPVVSFALHGSPVRLLAHLGGSDICFSADKEGGLELWSVQTGRRVNKDSHPDHVNFEFKAETHLFDLQRNGTTALAIAASPNGQWLAVLGADFHLRIFSVRKAKLSRVYLETLQYYEMAQKDPQCALLHQDALDFEQRAALERELSRSPLRLHQSLVFDSSSSFLLYPTLLGVKVLNILDNKVCRFIGRHEQGLRYLAIALQQPYLARRVARSAAGANDAILIASAFKKKRVYFFTAEAPSDDILDTRDVFNEKPSKEEQESMSGAAAMTPAQRVGSTATLHTTYGDIKVKLFGAECPKTVENFTVHARNGYYDNMLFHRVIKGFMIQTGDPNGDGTGGESIWGGDFEDELHQSLKHDRPFTLSMANAGPNTNGSQFFITTVPCPWLDMKHTVFGRVTHGADVVLKIEGVRNHRTTPAATAAPVAAAVAVAAAGAELASEDDGDGGGGGKAWEWAFTIWVKTNQNDKPLQDVKLLAVKITS</sequence>
<evidence type="ECO:0000256" key="3">
    <source>
        <dbReference type="ARBA" id="ARBA00022574"/>
    </source>
</evidence>
<dbReference type="OrthoDB" id="271386at2759"/>
<dbReference type="InterPro" id="IPR044666">
    <property type="entry name" value="Cyclophilin_A-like"/>
</dbReference>
<feature type="compositionally biased region" description="Low complexity" evidence="8">
    <location>
        <begin position="157"/>
        <end position="167"/>
    </location>
</feature>
<feature type="compositionally biased region" description="Low complexity" evidence="8">
    <location>
        <begin position="119"/>
        <end position="138"/>
    </location>
</feature>
<evidence type="ECO:0000256" key="2">
    <source>
        <dbReference type="ARBA" id="ARBA00013194"/>
    </source>
</evidence>
<dbReference type="Pfam" id="PF00400">
    <property type="entry name" value="WD40"/>
    <property type="match status" value="1"/>
</dbReference>
<dbReference type="SUPFAM" id="SSF50891">
    <property type="entry name" value="Cyclophilin-like"/>
    <property type="match status" value="1"/>
</dbReference>
<feature type="compositionally biased region" description="Basic and acidic residues" evidence="8">
    <location>
        <begin position="104"/>
        <end position="115"/>
    </location>
</feature>
<dbReference type="GO" id="GO:0005634">
    <property type="term" value="C:nucleus"/>
    <property type="evidence" value="ECO:0007669"/>
    <property type="project" value="UniProtKB-ARBA"/>
</dbReference>
<comment type="catalytic activity">
    <reaction evidence="1">
        <text>[protein]-peptidylproline (omega=180) = [protein]-peptidylproline (omega=0)</text>
        <dbReference type="Rhea" id="RHEA:16237"/>
        <dbReference type="Rhea" id="RHEA-COMP:10747"/>
        <dbReference type="Rhea" id="RHEA-COMP:10748"/>
        <dbReference type="ChEBI" id="CHEBI:83833"/>
        <dbReference type="ChEBI" id="CHEBI:83834"/>
        <dbReference type="EC" id="5.2.1.8"/>
    </reaction>
</comment>
<dbReference type="SUPFAM" id="SSF50978">
    <property type="entry name" value="WD40 repeat-like"/>
    <property type="match status" value="1"/>
</dbReference>
<keyword evidence="5" id="KW-0697">Rotamase</keyword>
<evidence type="ECO:0000256" key="5">
    <source>
        <dbReference type="ARBA" id="ARBA00023110"/>
    </source>
</evidence>
<keyword evidence="3 7" id="KW-0853">WD repeat</keyword>
<feature type="compositionally biased region" description="Low complexity" evidence="8">
    <location>
        <begin position="41"/>
        <end position="51"/>
    </location>
</feature>
<dbReference type="EMBL" id="HG710274">
    <property type="protein sequence ID" value="CDJ46062.1"/>
    <property type="molecule type" value="Genomic_DNA"/>
</dbReference>
<evidence type="ECO:0000256" key="6">
    <source>
        <dbReference type="ARBA" id="ARBA00023235"/>
    </source>
</evidence>
<reference evidence="10" key="2">
    <citation type="submission" date="2013-10" db="EMBL/GenBank/DDBJ databases">
        <authorList>
            <person name="Aslett M."/>
        </authorList>
    </citation>
    <scope>NUCLEOTIDE SEQUENCE [LARGE SCALE GENOMIC DNA]</scope>
    <source>
        <strain evidence="10">Houghton</strain>
    </source>
</reference>
<dbReference type="InterPro" id="IPR001680">
    <property type="entry name" value="WD40_rpt"/>
</dbReference>
<feature type="compositionally biased region" description="Basic and acidic residues" evidence="8">
    <location>
        <begin position="52"/>
        <end position="67"/>
    </location>
</feature>
<dbReference type="VEuPathDB" id="ToxoDB:EBH_0024690"/>
<dbReference type="Gene3D" id="2.40.100.10">
    <property type="entry name" value="Cyclophilin-like"/>
    <property type="match status" value="1"/>
</dbReference>
<organism evidence="10 11">
    <name type="scientific">Eimeria brunetti</name>
    <dbReference type="NCBI Taxonomy" id="51314"/>
    <lineage>
        <taxon>Eukaryota</taxon>
        <taxon>Sar</taxon>
        <taxon>Alveolata</taxon>
        <taxon>Apicomplexa</taxon>
        <taxon>Conoidasida</taxon>
        <taxon>Coccidia</taxon>
        <taxon>Eucoccidiorida</taxon>
        <taxon>Eimeriorina</taxon>
        <taxon>Eimeriidae</taxon>
        <taxon>Eimeria</taxon>
    </lineage>
</organism>
<feature type="compositionally biased region" description="Basic residues" evidence="8">
    <location>
        <begin position="68"/>
        <end position="78"/>
    </location>
</feature>
<dbReference type="Gene3D" id="2.130.10.10">
    <property type="entry name" value="YVTN repeat-like/Quinoprotein amine dehydrogenase"/>
    <property type="match status" value="1"/>
</dbReference>
<evidence type="ECO:0000259" key="9">
    <source>
        <dbReference type="PROSITE" id="PS50072"/>
    </source>
</evidence>
<name>U6L6P5_9EIME</name>
<keyword evidence="4" id="KW-0677">Repeat</keyword>
<evidence type="ECO:0000256" key="1">
    <source>
        <dbReference type="ARBA" id="ARBA00000971"/>
    </source>
</evidence>
<evidence type="ECO:0000256" key="8">
    <source>
        <dbReference type="SAM" id="MobiDB-lite"/>
    </source>
</evidence>
<feature type="compositionally biased region" description="Low complexity" evidence="8">
    <location>
        <begin position="177"/>
        <end position="194"/>
    </location>
</feature>
<evidence type="ECO:0000256" key="7">
    <source>
        <dbReference type="PROSITE-ProRule" id="PRU00221"/>
    </source>
</evidence>
<dbReference type="FunFam" id="2.40.100.10:FF:000003">
    <property type="entry name" value="Peptidylprolyl isomerase domain and WD repeat-containing 1"/>
    <property type="match status" value="1"/>
</dbReference>
<feature type="domain" description="PPIase cyclophilin-type" evidence="9">
    <location>
        <begin position="657"/>
        <end position="817"/>
    </location>
</feature>
<accession>U6L6P5</accession>
<evidence type="ECO:0000313" key="11">
    <source>
        <dbReference type="Proteomes" id="UP000030750"/>
    </source>
</evidence>
<dbReference type="GO" id="GO:0003755">
    <property type="term" value="F:peptidyl-prolyl cis-trans isomerase activity"/>
    <property type="evidence" value="ECO:0007669"/>
    <property type="project" value="UniProtKB-KW"/>
</dbReference>
<dbReference type="SMART" id="SM00320">
    <property type="entry name" value="WD40"/>
    <property type="match status" value="4"/>
</dbReference>
<dbReference type="PRINTS" id="PR00153">
    <property type="entry name" value="CSAPPISMRASE"/>
</dbReference>
<feature type="compositionally biased region" description="Low complexity" evidence="8">
    <location>
        <begin position="23"/>
        <end position="33"/>
    </location>
</feature>
<keyword evidence="11" id="KW-1185">Reference proteome</keyword>
<dbReference type="Pfam" id="PF00160">
    <property type="entry name" value="Pro_isomerase"/>
    <property type="match status" value="1"/>
</dbReference>
<dbReference type="PROSITE" id="PS50082">
    <property type="entry name" value="WD_REPEATS_2"/>
    <property type="match status" value="1"/>
</dbReference>